<reference evidence="2 3" key="1">
    <citation type="submission" date="2020-07" db="EMBL/GenBank/DDBJ databases">
        <title>Sequencing the genomes of 1000 actinobacteria strains.</title>
        <authorList>
            <person name="Klenk H.-P."/>
        </authorList>
    </citation>
    <scope>NUCLEOTIDE SEQUENCE [LARGE SCALE GENOMIC DNA]</scope>
    <source>
        <strain evidence="2 3">DSM 21350</strain>
    </source>
</reference>
<dbReference type="PRINTS" id="PR00833">
    <property type="entry name" value="POAALLERGEN"/>
</dbReference>
<evidence type="ECO:0000313" key="2">
    <source>
        <dbReference type="EMBL" id="NYD40495.1"/>
    </source>
</evidence>
<keyword evidence="3" id="KW-1185">Reference proteome</keyword>
<dbReference type="EMBL" id="JACCBG010000001">
    <property type="protein sequence ID" value="NYD40495.1"/>
    <property type="molecule type" value="Genomic_DNA"/>
</dbReference>
<evidence type="ECO:0000256" key="1">
    <source>
        <dbReference type="SAM" id="MobiDB-lite"/>
    </source>
</evidence>
<dbReference type="AlphaFoldDB" id="A0A7Y9J9E7"/>
<gene>
    <name evidence="2" type="ORF">BJZ21_000578</name>
</gene>
<proteinExistence type="predicted"/>
<dbReference type="RefSeq" id="WP_179662377.1">
    <property type="nucleotide sequence ID" value="NZ_JACCBG010000001.1"/>
</dbReference>
<comment type="caution">
    <text evidence="2">The sequence shown here is derived from an EMBL/GenBank/DDBJ whole genome shotgun (WGS) entry which is preliminary data.</text>
</comment>
<dbReference type="GO" id="GO:0016787">
    <property type="term" value="F:hydrolase activity"/>
    <property type="evidence" value="ECO:0007669"/>
    <property type="project" value="UniProtKB-KW"/>
</dbReference>
<feature type="region of interest" description="Disordered" evidence="1">
    <location>
        <begin position="124"/>
        <end position="213"/>
    </location>
</feature>
<protein>
    <submittedName>
        <fullName evidence="2">Peptidoglycan hydrolase CwlO-like protein</fullName>
    </submittedName>
</protein>
<organism evidence="2 3">
    <name type="scientific">Nocardioides panaciterrulae</name>
    <dbReference type="NCBI Taxonomy" id="661492"/>
    <lineage>
        <taxon>Bacteria</taxon>
        <taxon>Bacillati</taxon>
        <taxon>Actinomycetota</taxon>
        <taxon>Actinomycetes</taxon>
        <taxon>Propionibacteriales</taxon>
        <taxon>Nocardioidaceae</taxon>
        <taxon>Nocardioides</taxon>
    </lineage>
</organism>
<evidence type="ECO:0000313" key="3">
    <source>
        <dbReference type="Proteomes" id="UP000535511"/>
    </source>
</evidence>
<name>A0A7Y9J9E7_9ACTN</name>
<dbReference type="Proteomes" id="UP000535511">
    <property type="component" value="Unassembled WGS sequence"/>
</dbReference>
<keyword evidence="2" id="KW-0378">Hydrolase</keyword>
<accession>A0A7Y9J9E7</accession>
<feature type="compositionally biased region" description="Low complexity" evidence="1">
    <location>
        <begin position="130"/>
        <end position="152"/>
    </location>
</feature>
<sequence>MAKAKFDIKTEAARPLYAGVGVTDLAVEYVRGYVAGVQKNVSGLDVKPQALRDRALTTVNGRVEALSKDAKARRDAIESRVAELQSDARELPGRVQALLNDNVATVTSAYEDLAKRGETLVGRIRRQESTKATTTAAKTTTAKAKTTSTQAKKTAKKTTKTAASGAKSTAKKASTTAKKSSAKPSAKATATAAKATASNAATAATQAAEKVGD</sequence>
<feature type="compositionally biased region" description="Low complexity" evidence="1">
    <location>
        <begin position="160"/>
        <end position="213"/>
    </location>
</feature>